<dbReference type="GO" id="GO:0016042">
    <property type="term" value="P:lipid catabolic process"/>
    <property type="evidence" value="ECO:0007669"/>
    <property type="project" value="UniProtKB-KW"/>
</dbReference>
<dbReference type="GO" id="GO:0006793">
    <property type="term" value="P:phosphorus metabolic process"/>
    <property type="evidence" value="ECO:0007669"/>
    <property type="project" value="UniProtKB-ARBA"/>
</dbReference>
<protein>
    <recommendedName>
        <fullName evidence="3">phospholipase D</fullName>
        <ecNumber evidence="3">3.1.4.4</ecNumber>
    </recommendedName>
</protein>
<keyword evidence="4 8" id="KW-0378">Hydrolase</keyword>
<evidence type="ECO:0000256" key="6">
    <source>
        <dbReference type="ARBA" id="ARBA00023098"/>
    </source>
</evidence>
<dbReference type="PANTHER" id="PTHR43856">
    <property type="entry name" value="CARDIOLIPIN HYDROLASE"/>
    <property type="match status" value="1"/>
</dbReference>
<evidence type="ECO:0000313" key="9">
    <source>
        <dbReference type="Proteomes" id="UP000321353"/>
    </source>
</evidence>
<evidence type="ECO:0000313" key="8">
    <source>
        <dbReference type="EMBL" id="QEF98214.1"/>
    </source>
</evidence>
<dbReference type="InterPro" id="IPR025202">
    <property type="entry name" value="PLD-like_dom"/>
</dbReference>
<evidence type="ECO:0000256" key="4">
    <source>
        <dbReference type="ARBA" id="ARBA00022801"/>
    </source>
</evidence>
<dbReference type="PROSITE" id="PS50035">
    <property type="entry name" value="PLD"/>
    <property type="match status" value="1"/>
</dbReference>
<dbReference type="Pfam" id="PF13091">
    <property type="entry name" value="PLDc_2"/>
    <property type="match status" value="1"/>
</dbReference>
<evidence type="ECO:0000256" key="3">
    <source>
        <dbReference type="ARBA" id="ARBA00012027"/>
    </source>
</evidence>
<dbReference type="CDD" id="cd09171">
    <property type="entry name" value="PLDc_vPLD6_like"/>
    <property type="match status" value="1"/>
</dbReference>
<comment type="catalytic activity">
    <reaction evidence="1">
        <text>a 1,2-diacyl-sn-glycero-3-phosphocholine + H2O = a 1,2-diacyl-sn-glycero-3-phosphate + choline + H(+)</text>
        <dbReference type="Rhea" id="RHEA:14445"/>
        <dbReference type="ChEBI" id="CHEBI:15354"/>
        <dbReference type="ChEBI" id="CHEBI:15377"/>
        <dbReference type="ChEBI" id="CHEBI:15378"/>
        <dbReference type="ChEBI" id="CHEBI:57643"/>
        <dbReference type="ChEBI" id="CHEBI:58608"/>
        <dbReference type="EC" id="3.1.4.4"/>
    </reaction>
</comment>
<proteinExistence type="inferred from homology"/>
<keyword evidence="5" id="KW-0442">Lipid degradation</keyword>
<dbReference type="Gene3D" id="3.30.870.10">
    <property type="entry name" value="Endonuclease Chain A"/>
    <property type="match status" value="1"/>
</dbReference>
<dbReference type="InterPro" id="IPR051406">
    <property type="entry name" value="PLD_domain"/>
</dbReference>
<dbReference type="AlphaFoldDB" id="A0A5B9MF46"/>
<evidence type="ECO:0000256" key="1">
    <source>
        <dbReference type="ARBA" id="ARBA00000798"/>
    </source>
</evidence>
<dbReference type="GO" id="GO:0004630">
    <property type="term" value="F:phospholipase D activity"/>
    <property type="evidence" value="ECO:0007669"/>
    <property type="project" value="UniProtKB-EC"/>
</dbReference>
<dbReference type="PANTHER" id="PTHR43856:SF1">
    <property type="entry name" value="MITOCHONDRIAL CARDIOLIPIN HYDROLASE"/>
    <property type="match status" value="1"/>
</dbReference>
<keyword evidence="6" id="KW-0443">Lipid metabolism</keyword>
<dbReference type="KEGG" id="smam:Mal15_22630"/>
<name>A0A5B9MF46_9BACT</name>
<sequence length="230" mass="26107">MSDGSIEDALQITLADYRLTRGEKRALAKVIEKIGDDDQQLAYARNVAFKLVREQLGGPNDAELIDWLENVLKVLVPREDPGNREFRSEAFFSPNDACVGKINRLFTSSRKSVDVCVFTITDDRIKDAILAAHRRGVTIRIISDNDKSNDLGSDIDQLARLGVPVRVDRSEYHMHHKFAIFDRSQLLTGSYNWTRSAARYNEENFIVTGDGVLVKSFRGAFDKLWKDLEE</sequence>
<organism evidence="8 9">
    <name type="scientific">Stieleria maiorica</name>
    <dbReference type="NCBI Taxonomy" id="2795974"/>
    <lineage>
        <taxon>Bacteria</taxon>
        <taxon>Pseudomonadati</taxon>
        <taxon>Planctomycetota</taxon>
        <taxon>Planctomycetia</taxon>
        <taxon>Pirellulales</taxon>
        <taxon>Pirellulaceae</taxon>
        <taxon>Stieleria</taxon>
    </lineage>
</organism>
<dbReference type="InterPro" id="IPR001736">
    <property type="entry name" value="PLipase_D/transphosphatidylase"/>
</dbReference>
<dbReference type="EMBL" id="CP036264">
    <property type="protein sequence ID" value="QEF98214.1"/>
    <property type="molecule type" value="Genomic_DNA"/>
</dbReference>
<dbReference type="RefSeq" id="WP_147867772.1">
    <property type="nucleotide sequence ID" value="NZ_CP036264.1"/>
</dbReference>
<dbReference type="GO" id="GO:0016891">
    <property type="term" value="F:RNA endonuclease activity producing 5'-phosphomonoesters, hydrolytic mechanism"/>
    <property type="evidence" value="ECO:0007669"/>
    <property type="project" value="TreeGrafter"/>
</dbReference>
<dbReference type="Proteomes" id="UP000321353">
    <property type="component" value="Chromosome"/>
</dbReference>
<keyword evidence="9" id="KW-1185">Reference proteome</keyword>
<dbReference type="EC" id="3.1.4.4" evidence="3"/>
<reference evidence="8 9" key="1">
    <citation type="submission" date="2019-02" db="EMBL/GenBank/DDBJ databases">
        <title>Planctomycetal bacteria perform biofilm scaping via a novel small molecule.</title>
        <authorList>
            <person name="Jeske O."/>
            <person name="Boedeker C."/>
            <person name="Wiegand S."/>
            <person name="Breitling P."/>
            <person name="Kallscheuer N."/>
            <person name="Jogler M."/>
            <person name="Rohde M."/>
            <person name="Petersen J."/>
            <person name="Medema M.H."/>
            <person name="Surup F."/>
            <person name="Jogler C."/>
        </authorList>
    </citation>
    <scope>NUCLEOTIDE SEQUENCE [LARGE SCALE GENOMIC DNA]</scope>
    <source>
        <strain evidence="8 9">Mal15</strain>
    </source>
</reference>
<feature type="domain" description="PLD phosphodiesterase" evidence="7">
    <location>
        <begin position="170"/>
        <end position="197"/>
    </location>
</feature>
<dbReference type="SUPFAM" id="SSF56024">
    <property type="entry name" value="Phospholipase D/nuclease"/>
    <property type="match status" value="1"/>
</dbReference>
<evidence type="ECO:0000256" key="5">
    <source>
        <dbReference type="ARBA" id="ARBA00022963"/>
    </source>
</evidence>
<gene>
    <name evidence="8" type="primary">pld</name>
    <name evidence="8" type="ORF">Mal15_22630</name>
</gene>
<evidence type="ECO:0000259" key="7">
    <source>
        <dbReference type="PROSITE" id="PS50035"/>
    </source>
</evidence>
<evidence type="ECO:0000256" key="2">
    <source>
        <dbReference type="ARBA" id="ARBA00008664"/>
    </source>
</evidence>
<comment type="similarity">
    <text evidence="2">Belongs to the phospholipase D family.</text>
</comment>
<accession>A0A5B9MF46</accession>